<dbReference type="PROSITE" id="PS50119">
    <property type="entry name" value="ZF_BBOX"/>
    <property type="match status" value="1"/>
</dbReference>
<dbReference type="SMART" id="SM00336">
    <property type="entry name" value="BBOX"/>
    <property type="match status" value="2"/>
</dbReference>
<dbReference type="EMBL" id="JBAMIC010004070">
    <property type="protein sequence ID" value="KAK7088360.1"/>
    <property type="molecule type" value="Genomic_DNA"/>
</dbReference>
<evidence type="ECO:0000259" key="9">
    <source>
        <dbReference type="PROSITE" id="PS51065"/>
    </source>
</evidence>
<dbReference type="PROSITE" id="PS50089">
    <property type="entry name" value="ZF_RING_2"/>
    <property type="match status" value="1"/>
</dbReference>
<evidence type="ECO:0000256" key="5">
    <source>
        <dbReference type="SAM" id="Coils"/>
    </source>
</evidence>
<dbReference type="InterPro" id="IPR027370">
    <property type="entry name" value="Znf-RING_euk"/>
</dbReference>
<feature type="domain" description="B box-type" evidence="8">
    <location>
        <begin position="151"/>
        <end position="185"/>
    </location>
</feature>
<evidence type="ECO:0000259" key="7">
    <source>
        <dbReference type="PROSITE" id="PS50089"/>
    </source>
</evidence>
<dbReference type="PANTHER" id="PTHR25462">
    <property type="entry name" value="BONUS, ISOFORM C-RELATED"/>
    <property type="match status" value="1"/>
</dbReference>
<evidence type="ECO:0000256" key="1">
    <source>
        <dbReference type="ARBA" id="ARBA00022723"/>
    </source>
</evidence>
<feature type="coiled-coil region" evidence="5">
    <location>
        <begin position="201"/>
        <end position="267"/>
    </location>
</feature>
<dbReference type="Gene3D" id="3.30.160.60">
    <property type="entry name" value="Classic Zinc Finger"/>
    <property type="match status" value="1"/>
</dbReference>
<evidence type="ECO:0000256" key="6">
    <source>
        <dbReference type="SAM" id="MobiDB-lite"/>
    </source>
</evidence>
<dbReference type="SUPFAM" id="SSF57850">
    <property type="entry name" value="RING/U-box"/>
    <property type="match status" value="1"/>
</dbReference>
<reference evidence="10 11" key="1">
    <citation type="submission" date="2024-02" db="EMBL/GenBank/DDBJ databases">
        <title>Chromosome-scale genome assembly of the rough periwinkle Littorina saxatilis.</title>
        <authorList>
            <person name="De Jode A."/>
            <person name="Faria R."/>
            <person name="Formenti G."/>
            <person name="Sims Y."/>
            <person name="Smith T.P."/>
            <person name="Tracey A."/>
            <person name="Wood J.M.D."/>
            <person name="Zagrodzka Z.B."/>
            <person name="Johannesson K."/>
            <person name="Butlin R.K."/>
            <person name="Leder E.H."/>
        </authorList>
    </citation>
    <scope>NUCLEOTIDE SEQUENCE [LARGE SCALE GENOMIC DNA]</scope>
    <source>
        <strain evidence="10">Snail1</strain>
        <tissue evidence="10">Muscle</tissue>
    </source>
</reference>
<dbReference type="InterPro" id="IPR047153">
    <property type="entry name" value="TRIM45/56/19-like"/>
</dbReference>
<dbReference type="InterPro" id="IPR000315">
    <property type="entry name" value="Znf_B-box"/>
</dbReference>
<dbReference type="SUPFAM" id="SSF57845">
    <property type="entry name" value="B-box zinc-binding domain"/>
    <property type="match status" value="1"/>
</dbReference>
<keyword evidence="2 4" id="KW-0863">Zinc-finger</keyword>
<gene>
    <name evidence="10" type="ORF">V1264_022287</name>
</gene>
<dbReference type="PANTHER" id="PTHR25462:SF296">
    <property type="entry name" value="MEIOTIC P26, ISOFORM F"/>
    <property type="match status" value="1"/>
</dbReference>
<evidence type="ECO:0000256" key="4">
    <source>
        <dbReference type="PROSITE-ProRule" id="PRU00024"/>
    </source>
</evidence>
<dbReference type="Pfam" id="PF13445">
    <property type="entry name" value="zf-RING_UBOX"/>
    <property type="match status" value="1"/>
</dbReference>
<keyword evidence="11" id="KW-1185">Reference proteome</keyword>
<evidence type="ECO:0000313" key="10">
    <source>
        <dbReference type="EMBL" id="KAK7088360.1"/>
    </source>
</evidence>
<dbReference type="CDD" id="cd19757">
    <property type="entry name" value="Bbox1"/>
    <property type="match status" value="1"/>
</dbReference>
<protein>
    <submittedName>
        <fullName evidence="10">Uncharacterized protein</fullName>
    </submittedName>
</protein>
<evidence type="ECO:0000259" key="8">
    <source>
        <dbReference type="PROSITE" id="PS50119"/>
    </source>
</evidence>
<dbReference type="AlphaFoldDB" id="A0AAN9AK74"/>
<feature type="domain" description="NHR" evidence="9">
    <location>
        <begin position="376"/>
        <end position="540"/>
    </location>
</feature>
<keyword evidence="1" id="KW-0479">Metal-binding</keyword>
<dbReference type="SMART" id="SM00184">
    <property type="entry name" value="RING"/>
    <property type="match status" value="1"/>
</dbReference>
<accession>A0AAN9AK74</accession>
<sequence>MATAADTSSADTETECSVCHELFKNPKLLPCAHVLCRHCLLSWLASNPEALCPLCRGAIADPKEKSKTKGWEEVVDALPDDVAMAALVESTRVLSQDHVCVGCKSAAVSICLNCDDMMCQACSDLHTKFSVSSHHKVEDLSSMTAEELAASQPDHCSVHTSKPCELFCPTHGAAICHLCASAKHRACPDLTELAEAADKSRDELSQMVTSLLTEEQQLEEAVAALERHLEATEKVVQEAVAEIDRTCDQLENSVKECRRRLKKMTLDAKAKVRDTVLAVKVTLLDHRGRLTSHRRVADRTTRGSTNKGMCDVTRALRDRVKDILVTCGQRRANLKSVSMVTLIMDAAAVSRIGKELSELGQVKISPASVGPVQNLGWRFHTNHGKYIVLSNDGLTAETVKGWNDGIVVADQPMVPDVLYEIRIDKLDPRYINRYLPCGVVLTDPDHLRLPVTAFNGWGSEAVVISGAVYNRGHTENNNLNKATLDLSEGTRVGVMVTTKAELHLWVNGSDRGVIATTVPTPCFAFFELCWQYLQAHTQLPGVRSSPDTPWLRAEHREPQPSA</sequence>
<dbReference type="Proteomes" id="UP001374579">
    <property type="component" value="Unassembled WGS sequence"/>
</dbReference>
<dbReference type="CDD" id="cd12887">
    <property type="entry name" value="SPRY_NHR_like"/>
    <property type="match status" value="1"/>
</dbReference>
<keyword evidence="3" id="KW-0862">Zinc</keyword>
<dbReference type="Gene3D" id="3.30.40.10">
    <property type="entry name" value="Zinc/RING finger domain, C3HC4 (zinc finger)"/>
    <property type="match status" value="1"/>
</dbReference>
<organism evidence="10 11">
    <name type="scientific">Littorina saxatilis</name>
    <dbReference type="NCBI Taxonomy" id="31220"/>
    <lineage>
        <taxon>Eukaryota</taxon>
        <taxon>Metazoa</taxon>
        <taxon>Spiralia</taxon>
        <taxon>Lophotrochozoa</taxon>
        <taxon>Mollusca</taxon>
        <taxon>Gastropoda</taxon>
        <taxon>Caenogastropoda</taxon>
        <taxon>Littorinimorpha</taxon>
        <taxon>Littorinoidea</taxon>
        <taxon>Littorinidae</taxon>
        <taxon>Littorina</taxon>
    </lineage>
</organism>
<dbReference type="Gene3D" id="2.60.120.920">
    <property type="match status" value="1"/>
</dbReference>
<dbReference type="InterPro" id="IPR017907">
    <property type="entry name" value="Znf_RING_CS"/>
</dbReference>
<name>A0AAN9AK74_9CAEN</name>
<comment type="caution">
    <text evidence="10">The sequence shown here is derived from an EMBL/GenBank/DDBJ whole genome shotgun (WGS) entry which is preliminary data.</text>
</comment>
<feature type="domain" description="RING-type" evidence="7">
    <location>
        <begin position="16"/>
        <end position="56"/>
    </location>
</feature>
<dbReference type="InterPro" id="IPR001841">
    <property type="entry name" value="Znf_RING"/>
</dbReference>
<evidence type="ECO:0000256" key="3">
    <source>
        <dbReference type="ARBA" id="ARBA00022833"/>
    </source>
</evidence>
<dbReference type="PROSITE" id="PS51065">
    <property type="entry name" value="NHR"/>
    <property type="match status" value="1"/>
</dbReference>
<proteinExistence type="predicted"/>
<feature type="compositionally biased region" description="Basic and acidic residues" evidence="6">
    <location>
        <begin position="552"/>
        <end position="562"/>
    </location>
</feature>
<evidence type="ECO:0000256" key="2">
    <source>
        <dbReference type="ARBA" id="ARBA00022771"/>
    </source>
</evidence>
<keyword evidence="5" id="KW-0175">Coiled coil</keyword>
<dbReference type="InterPro" id="IPR043136">
    <property type="entry name" value="B30.2/SPRY_sf"/>
</dbReference>
<dbReference type="GO" id="GO:0008270">
    <property type="term" value="F:zinc ion binding"/>
    <property type="evidence" value="ECO:0007669"/>
    <property type="project" value="UniProtKB-KW"/>
</dbReference>
<feature type="region of interest" description="Disordered" evidence="6">
    <location>
        <begin position="542"/>
        <end position="562"/>
    </location>
</feature>
<dbReference type="InterPro" id="IPR013083">
    <property type="entry name" value="Znf_RING/FYVE/PHD"/>
</dbReference>
<dbReference type="Pfam" id="PF07177">
    <property type="entry name" value="Neuralized"/>
    <property type="match status" value="1"/>
</dbReference>
<evidence type="ECO:0000313" key="11">
    <source>
        <dbReference type="Proteomes" id="UP001374579"/>
    </source>
</evidence>
<dbReference type="InterPro" id="IPR006573">
    <property type="entry name" value="NHR_dom"/>
</dbReference>
<dbReference type="PROSITE" id="PS00518">
    <property type="entry name" value="ZF_RING_1"/>
    <property type="match status" value="1"/>
</dbReference>